<dbReference type="Proteomes" id="UP001477278">
    <property type="component" value="Unassembled WGS sequence"/>
</dbReference>
<accession>A0ABV0FIQ0</accession>
<name>A0ABV0FIQ0_9GAMM</name>
<gene>
    <name evidence="1" type="ORF">ABHN84_00175</name>
</gene>
<sequence>MLTLVILCSFNTSNASENALEFEHTIVNYNASVQGVDPKQAYFISLLALALDKSASRYGTFQMRAAMINMPQSRTLKMLAENKNIDVAWSMTSIKREAQLQAVYIPLLKGLMGYRIGIIRKGDQAQFDQLTSLEDLKKILMGQGLDWPDTNILNSNGFNVVPGPEKSLISMLLKNRFDYYPRALFEPWRDLARHSELVVEKNILIRYTAPIYFFVSKDNPRLAERIEYGLRVAIDDGSFNAMFYNHPITDGMLEKSELDKRKEFVLHNPLLSEKSASLLDEPKLWLTIKTATSIAVPLYN</sequence>
<proteinExistence type="predicted"/>
<evidence type="ECO:0000313" key="2">
    <source>
        <dbReference type="Proteomes" id="UP001477278"/>
    </source>
</evidence>
<organism evidence="1 2">
    <name type="scientific">Shewanella vesiculosa</name>
    <dbReference type="NCBI Taxonomy" id="518738"/>
    <lineage>
        <taxon>Bacteria</taxon>
        <taxon>Pseudomonadati</taxon>
        <taxon>Pseudomonadota</taxon>
        <taxon>Gammaproteobacteria</taxon>
        <taxon>Alteromonadales</taxon>
        <taxon>Shewanellaceae</taxon>
        <taxon>Shewanella</taxon>
    </lineage>
</organism>
<dbReference type="EMBL" id="JBDPZN010000001">
    <property type="protein sequence ID" value="MEO3680703.1"/>
    <property type="molecule type" value="Genomic_DNA"/>
</dbReference>
<comment type="caution">
    <text evidence="1">The sequence shown here is derived from an EMBL/GenBank/DDBJ whole genome shotgun (WGS) entry which is preliminary data.</text>
</comment>
<reference evidence="1 2" key="1">
    <citation type="submission" date="2024-05" db="EMBL/GenBank/DDBJ databases">
        <title>Genome sequencing of Marine Estuary Bacteria, Shewanella vesiculosa and S. baltica, and Pseudomonas syringae.</title>
        <authorList>
            <person name="Gurung A."/>
            <person name="Maclea K.S."/>
        </authorList>
    </citation>
    <scope>NUCLEOTIDE SEQUENCE [LARGE SCALE GENOMIC DNA]</scope>
    <source>
        <strain evidence="1 2">1A</strain>
    </source>
</reference>
<dbReference type="SUPFAM" id="SSF53850">
    <property type="entry name" value="Periplasmic binding protein-like II"/>
    <property type="match status" value="1"/>
</dbReference>
<dbReference type="RefSeq" id="WP_347689340.1">
    <property type="nucleotide sequence ID" value="NZ_JBDPZN010000001.1"/>
</dbReference>
<evidence type="ECO:0008006" key="3">
    <source>
        <dbReference type="Google" id="ProtNLM"/>
    </source>
</evidence>
<keyword evidence="2" id="KW-1185">Reference proteome</keyword>
<protein>
    <recommendedName>
        <fullName evidence="3">Amino acid ABC transporter substrate-binding protein</fullName>
    </recommendedName>
</protein>
<evidence type="ECO:0000313" key="1">
    <source>
        <dbReference type="EMBL" id="MEO3680703.1"/>
    </source>
</evidence>